<accession>W9PJF4</accession>
<reference evidence="1" key="2">
    <citation type="submission" date="2012-05" db="EMBL/GenBank/DDBJ databases">
        <title>Annotation of the Genome Sequence of Fusarium oxysporum HDV247.</title>
        <authorList>
            <consortium name="The Broad Institute Genomics Platform"/>
            <person name="Ma L.-J."/>
            <person name="Corby-Kistler H."/>
            <person name="Broz K."/>
            <person name="Gale L.R."/>
            <person name="Jonkers W."/>
            <person name="O'Donnell K."/>
            <person name="Ploetz R."/>
            <person name="Steinberg C."/>
            <person name="Schwartz D.C."/>
            <person name="VanEtten H."/>
            <person name="Zhou S."/>
            <person name="Young S.K."/>
            <person name="Zeng Q."/>
            <person name="Gargeya S."/>
            <person name="Fitzgerald M."/>
            <person name="Abouelleil A."/>
            <person name="Alvarado L."/>
            <person name="Chapman S.B."/>
            <person name="Gainer-Dewar J."/>
            <person name="Goldberg J."/>
            <person name="Griggs A."/>
            <person name="Gujja S."/>
            <person name="Hansen M."/>
            <person name="Howarth C."/>
            <person name="Imamovic A."/>
            <person name="Ireland A."/>
            <person name="Larimer J."/>
            <person name="McCowan C."/>
            <person name="Murphy C."/>
            <person name="Pearson M."/>
            <person name="Poon T.W."/>
            <person name="Priest M."/>
            <person name="Roberts A."/>
            <person name="Saif S."/>
            <person name="Shea T."/>
            <person name="Sykes S."/>
            <person name="Wortman J."/>
            <person name="Nusbaum C."/>
            <person name="Birren B."/>
        </authorList>
    </citation>
    <scope>NUCLEOTIDE SEQUENCE</scope>
    <source>
        <strain evidence="1">HDV247</strain>
    </source>
</reference>
<dbReference type="AlphaFoldDB" id="W9PJF4"/>
<dbReference type="EMBL" id="JH650972">
    <property type="protein sequence ID" value="EXA42362.1"/>
    <property type="molecule type" value="Genomic_DNA"/>
</dbReference>
<dbReference type="Proteomes" id="UP000030751">
    <property type="component" value="Unassembled WGS sequence"/>
</dbReference>
<reference evidence="1" key="1">
    <citation type="submission" date="2011-10" db="EMBL/GenBank/DDBJ databases">
        <title>The Genome Sequence of Fusarium oxysporum HDV247.</title>
        <authorList>
            <consortium name="The Broad Institute Genome Sequencing Platform"/>
            <person name="Ma L.-J."/>
            <person name="Gale L.R."/>
            <person name="Schwartz D.C."/>
            <person name="Zhou S."/>
            <person name="Corby-Kistler H."/>
            <person name="Young S.K."/>
            <person name="Zeng Q."/>
            <person name="Gargeya S."/>
            <person name="Fitzgerald M."/>
            <person name="Haas B."/>
            <person name="Abouelleil A."/>
            <person name="Alvarado L."/>
            <person name="Arachchi H.M."/>
            <person name="Berlin A."/>
            <person name="Brown A."/>
            <person name="Chapman S.B."/>
            <person name="Chen Z."/>
            <person name="Dunbar C."/>
            <person name="Freedman E."/>
            <person name="Gearin G."/>
            <person name="Goldberg J."/>
            <person name="Griggs A."/>
            <person name="Gujja S."/>
            <person name="Heiman D."/>
            <person name="Howarth C."/>
            <person name="Larson L."/>
            <person name="Lui A."/>
            <person name="MacDonald P.J.P."/>
            <person name="Montmayeur A."/>
            <person name="Murphy C."/>
            <person name="Neiman D."/>
            <person name="Pearson M."/>
            <person name="Priest M."/>
            <person name="Roberts A."/>
            <person name="Saif S."/>
            <person name="Shea T."/>
            <person name="Shenoy N."/>
            <person name="Sisk P."/>
            <person name="Stolte C."/>
            <person name="Sykes S."/>
            <person name="Wortman J."/>
            <person name="Nusbaum C."/>
            <person name="Birren B."/>
        </authorList>
    </citation>
    <scope>NUCLEOTIDE SEQUENCE [LARGE SCALE GENOMIC DNA]</scope>
    <source>
        <strain evidence="1">HDV247</strain>
    </source>
</reference>
<organism evidence="1">
    <name type="scientific">Fusarium oxysporum f. sp. pisi HDV247</name>
    <dbReference type="NCBI Taxonomy" id="1080344"/>
    <lineage>
        <taxon>Eukaryota</taxon>
        <taxon>Fungi</taxon>
        <taxon>Dikarya</taxon>
        <taxon>Ascomycota</taxon>
        <taxon>Pezizomycotina</taxon>
        <taxon>Sordariomycetes</taxon>
        <taxon>Hypocreomycetidae</taxon>
        <taxon>Hypocreales</taxon>
        <taxon>Nectriaceae</taxon>
        <taxon>Fusarium</taxon>
        <taxon>Fusarium oxysporum species complex</taxon>
    </lineage>
</organism>
<evidence type="ECO:0000313" key="1">
    <source>
        <dbReference type="EMBL" id="EXA42362.1"/>
    </source>
</evidence>
<protein>
    <submittedName>
        <fullName evidence="1">Uncharacterized protein</fullName>
    </submittedName>
</protein>
<gene>
    <name evidence="1" type="ORF">FOVG_07620</name>
</gene>
<name>W9PJF4_FUSOX</name>
<proteinExistence type="predicted"/>
<dbReference type="HOGENOM" id="CLU_3014201_0_0_1"/>
<sequence>MVIGLLAIKVQNLGQWCDELHVERQKVDSGIAAVETVVEWYGYCRYYSIRKPGRGL</sequence>